<dbReference type="PANTHER" id="PTHR33371:SF16">
    <property type="entry name" value="MCE-FAMILY PROTEIN MCE3F"/>
    <property type="match status" value="1"/>
</dbReference>
<organism evidence="2 3">
    <name type="scientific">Nocardia thailandica</name>
    <dbReference type="NCBI Taxonomy" id="257275"/>
    <lineage>
        <taxon>Bacteria</taxon>
        <taxon>Bacillati</taxon>
        <taxon>Actinomycetota</taxon>
        <taxon>Actinomycetes</taxon>
        <taxon>Mycobacteriales</taxon>
        <taxon>Nocardiaceae</taxon>
        <taxon>Nocardia</taxon>
    </lineage>
</organism>
<protein>
    <submittedName>
        <fullName evidence="2">MlaD family protein</fullName>
    </submittedName>
</protein>
<dbReference type="EMBL" id="JBIAMX010000012">
    <property type="protein sequence ID" value="MFF0545030.1"/>
    <property type="molecule type" value="Genomic_DNA"/>
</dbReference>
<evidence type="ECO:0000313" key="3">
    <source>
        <dbReference type="Proteomes" id="UP001601444"/>
    </source>
</evidence>
<name>A0ABW6PRI9_9NOCA</name>
<keyword evidence="3" id="KW-1185">Reference proteome</keyword>
<sequence>MNLRAAVSLSAILAVLVAGVTYMCVGVLDMDPRRHYTTIDLHLRASGGLAPQAPVLLNGVPVGHVAEVRTRPGGVLVRLAVDDRHRIPAAGTVRIEQLSALGEPYIGFEPDTEGGPYLGDGQVVPAEAVHEPTTVTELSTRLVSLLDGVRPEVVAGLVETFDRALAGTGATVQTLQRSTTLLAATLLSRTDVLRQLFADMQYLGADIDWMGPSLAAAGTLFGEFGITLSDIVQSGSALVESRPTEQYFTGAGVLPFLTEVDALLAKIGPDVALLGPALQPVVTDAVTRAPGIDLGALLDQAVHGFGEDGSVRLRISVR</sequence>
<evidence type="ECO:0000259" key="1">
    <source>
        <dbReference type="Pfam" id="PF02470"/>
    </source>
</evidence>
<gene>
    <name evidence="2" type="ORF">ACFYTF_19555</name>
</gene>
<dbReference type="InterPro" id="IPR052336">
    <property type="entry name" value="MlaD_Phospholipid_Transporter"/>
</dbReference>
<comment type="caution">
    <text evidence="2">The sequence shown here is derived from an EMBL/GenBank/DDBJ whole genome shotgun (WGS) entry which is preliminary data.</text>
</comment>
<feature type="domain" description="Mce/MlaD" evidence="1">
    <location>
        <begin position="37"/>
        <end position="110"/>
    </location>
</feature>
<dbReference type="RefSeq" id="WP_387701518.1">
    <property type="nucleotide sequence ID" value="NZ_JBIAMX010000012.1"/>
</dbReference>
<dbReference type="Proteomes" id="UP001601444">
    <property type="component" value="Unassembled WGS sequence"/>
</dbReference>
<proteinExistence type="predicted"/>
<dbReference type="Pfam" id="PF02470">
    <property type="entry name" value="MlaD"/>
    <property type="match status" value="1"/>
</dbReference>
<accession>A0ABW6PRI9</accession>
<dbReference type="PANTHER" id="PTHR33371">
    <property type="entry name" value="INTERMEMBRANE PHOSPHOLIPID TRANSPORT SYSTEM BINDING PROTEIN MLAD-RELATED"/>
    <property type="match status" value="1"/>
</dbReference>
<reference evidence="2 3" key="1">
    <citation type="submission" date="2024-10" db="EMBL/GenBank/DDBJ databases">
        <title>The Natural Products Discovery Center: Release of the First 8490 Sequenced Strains for Exploring Actinobacteria Biosynthetic Diversity.</title>
        <authorList>
            <person name="Kalkreuter E."/>
            <person name="Kautsar S.A."/>
            <person name="Yang D."/>
            <person name="Bader C.D."/>
            <person name="Teijaro C.N."/>
            <person name="Fluegel L."/>
            <person name="Davis C.M."/>
            <person name="Simpson J.R."/>
            <person name="Lauterbach L."/>
            <person name="Steele A.D."/>
            <person name="Gui C."/>
            <person name="Meng S."/>
            <person name="Li G."/>
            <person name="Viehrig K."/>
            <person name="Ye F."/>
            <person name="Su P."/>
            <person name="Kiefer A.F."/>
            <person name="Nichols A."/>
            <person name="Cepeda A.J."/>
            <person name="Yan W."/>
            <person name="Fan B."/>
            <person name="Jiang Y."/>
            <person name="Adhikari A."/>
            <person name="Zheng C.-J."/>
            <person name="Schuster L."/>
            <person name="Cowan T.M."/>
            <person name="Smanski M.J."/>
            <person name="Chevrette M.G."/>
            <person name="De Carvalho L.P.S."/>
            <person name="Shen B."/>
        </authorList>
    </citation>
    <scope>NUCLEOTIDE SEQUENCE [LARGE SCALE GENOMIC DNA]</scope>
    <source>
        <strain evidence="2 3">NPDC004045</strain>
    </source>
</reference>
<evidence type="ECO:0000313" key="2">
    <source>
        <dbReference type="EMBL" id="MFF0545030.1"/>
    </source>
</evidence>
<dbReference type="InterPro" id="IPR003399">
    <property type="entry name" value="Mce/MlaD"/>
</dbReference>